<comment type="caution">
    <text evidence="1">The sequence shown here is derived from an EMBL/GenBank/DDBJ whole genome shotgun (WGS) entry which is preliminary data.</text>
</comment>
<evidence type="ECO:0000313" key="1">
    <source>
        <dbReference type="EMBL" id="RHE72957.1"/>
    </source>
</evidence>
<proteinExistence type="predicted"/>
<dbReference type="AlphaFoldDB" id="A0A414KBW6"/>
<dbReference type="Proteomes" id="UP000283928">
    <property type="component" value="Unassembled WGS sequence"/>
</dbReference>
<reference evidence="1 2" key="1">
    <citation type="submission" date="2018-08" db="EMBL/GenBank/DDBJ databases">
        <title>A genome reference for cultivated species of the human gut microbiota.</title>
        <authorList>
            <person name="Zou Y."/>
            <person name="Xue W."/>
            <person name="Luo G."/>
        </authorList>
    </citation>
    <scope>NUCLEOTIDE SEQUENCE [LARGE SCALE GENOMIC DNA]</scope>
    <source>
        <strain evidence="1 2">AM27-32LB</strain>
    </source>
</reference>
<gene>
    <name evidence="1" type="ORF">DW723_11645</name>
</gene>
<protein>
    <submittedName>
        <fullName evidence="1">Uncharacterized protein</fullName>
    </submittedName>
</protein>
<organism evidence="1 2">
    <name type="scientific">Blautia obeum</name>
    <dbReference type="NCBI Taxonomy" id="40520"/>
    <lineage>
        <taxon>Bacteria</taxon>
        <taxon>Bacillati</taxon>
        <taxon>Bacillota</taxon>
        <taxon>Clostridia</taxon>
        <taxon>Lachnospirales</taxon>
        <taxon>Lachnospiraceae</taxon>
        <taxon>Blautia</taxon>
    </lineage>
</organism>
<evidence type="ECO:0000313" key="2">
    <source>
        <dbReference type="Proteomes" id="UP000283928"/>
    </source>
</evidence>
<dbReference type="RefSeq" id="WP_151190273.1">
    <property type="nucleotide sequence ID" value="NZ_JAQEBC010000002.1"/>
</dbReference>
<sequence>MSNQRTYESVDTIDVMRISQELILKNRVAYKHLALGIPVQQILDEIIPQLIKLYKGHVIQIVQFKNDLAYINLAVLFDDSYTLTMHQSKIGKSRKLMRAINDKYGSATITIINCRYNDVHDPEKNSTHLYKARSGRAIWTRKETEENNHE</sequence>
<dbReference type="EMBL" id="QSKO01000017">
    <property type="protein sequence ID" value="RHE72957.1"/>
    <property type="molecule type" value="Genomic_DNA"/>
</dbReference>
<name>A0A414KBW6_9FIRM</name>
<accession>A0A414KBW6</accession>